<comment type="caution">
    <text evidence="1">The sequence shown here is derived from an EMBL/GenBank/DDBJ whole genome shotgun (WGS) entry which is preliminary data.</text>
</comment>
<dbReference type="AlphaFoldDB" id="A0AAU9UXB6"/>
<proteinExistence type="predicted"/>
<protein>
    <submittedName>
        <fullName evidence="1">Uncharacterized protein</fullName>
    </submittedName>
</protein>
<name>A0AAU9UXB6_EUPED</name>
<evidence type="ECO:0000313" key="2">
    <source>
        <dbReference type="Proteomes" id="UP001153954"/>
    </source>
</evidence>
<reference evidence="1" key="1">
    <citation type="submission" date="2022-03" db="EMBL/GenBank/DDBJ databases">
        <authorList>
            <person name="Tunstrom K."/>
        </authorList>
    </citation>
    <scope>NUCLEOTIDE SEQUENCE</scope>
</reference>
<keyword evidence="2" id="KW-1185">Reference proteome</keyword>
<accession>A0AAU9UXB6</accession>
<gene>
    <name evidence="1" type="ORF">EEDITHA_LOCUS17283</name>
</gene>
<dbReference type="EMBL" id="CAKOGL010000025">
    <property type="protein sequence ID" value="CAH2102692.1"/>
    <property type="molecule type" value="Genomic_DNA"/>
</dbReference>
<dbReference type="Proteomes" id="UP001153954">
    <property type="component" value="Unassembled WGS sequence"/>
</dbReference>
<sequence>MVRKYNKKTKKEEWCKEAMKKAVEDILAKRQDFAKQQRYVNKIKQGREIMIGEPLGPIKNAFIKKNSNEKEMEIATYLKHMEERLFGLITLDLRRIVYELTLLGDIYDQHKLTPDRIFNCDETGISVLSKTKQFIVDSRARPDSQWKFALMQLVAICHHS</sequence>
<evidence type="ECO:0000313" key="1">
    <source>
        <dbReference type="EMBL" id="CAH2102692.1"/>
    </source>
</evidence>
<organism evidence="1 2">
    <name type="scientific">Euphydryas editha</name>
    <name type="common">Edith's checkerspot</name>
    <dbReference type="NCBI Taxonomy" id="104508"/>
    <lineage>
        <taxon>Eukaryota</taxon>
        <taxon>Metazoa</taxon>
        <taxon>Ecdysozoa</taxon>
        <taxon>Arthropoda</taxon>
        <taxon>Hexapoda</taxon>
        <taxon>Insecta</taxon>
        <taxon>Pterygota</taxon>
        <taxon>Neoptera</taxon>
        <taxon>Endopterygota</taxon>
        <taxon>Lepidoptera</taxon>
        <taxon>Glossata</taxon>
        <taxon>Ditrysia</taxon>
        <taxon>Papilionoidea</taxon>
        <taxon>Nymphalidae</taxon>
        <taxon>Nymphalinae</taxon>
        <taxon>Euphydryas</taxon>
    </lineage>
</organism>